<dbReference type="EMBL" id="MF403008">
    <property type="protein sequence ID" value="AUZ95336.1"/>
    <property type="molecule type" value="Genomic_DNA"/>
</dbReference>
<dbReference type="RefSeq" id="YP_009612242.1">
    <property type="nucleotide sequence ID" value="NC_042013.1"/>
</dbReference>
<dbReference type="Proteomes" id="UP000223025">
    <property type="component" value="Segment"/>
</dbReference>
<dbReference type="GeneID" id="40088580"/>
<sequence length="142" mass="14423">MVARISTNSAISVVNAMVDSFDEGAGANAKLQIWSGERPTAIDDATTTQVLLVEYDLPNPSFGTATASAIGATAVAEEITTVDALATGEAAWFRVLDTDGDIQMDGTVTAATGDGDLKISSTAITAAVKVAVVSWSVSIAKG</sequence>
<keyword evidence="2" id="KW-1185">Reference proteome</keyword>
<evidence type="ECO:0000313" key="2">
    <source>
        <dbReference type="Proteomes" id="UP000223025"/>
    </source>
</evidence>
<reference evidence="1 2" key="1">
    <citation type="submission" date="2017-06" db="EMBL/GenBank/DDBJ databases">
        <authorList>
            <person name="Kim H.J."/>
            <person name="Triplett B.A."/>
        </authorList>
    </citation>
    <scope>NUCLEOTIDE SEQUENCE [LARGE SCALE GENOMIC DNA]</scope>
</reference>
<accession>A0A2L0V0P5</accession>
<proteinExistence type="predicted"/>
<name>A0A2L0V0P5_9CAUD</name>
<organism evidence="1 2">
    <name type="scientific">Agrobacterium phage Atu_ph07</name>
    <dbReference type="NCBI Taxonomy" id="2024264"/>
    <lineage>
        <taxon>Viruses</taxon>
        <taxon>Duplodnaviria</taxon>
        <taxon>Heunggongvirae</taxon>
        <taxon>Uroviricota</taxon>
        <taxon>Caudoviricetes</taxon>
        <taxon>Polybotosvirus</taxon>
        <taxon>Polybotosvirus Atuph07</taxon>
    </lineage>
</organism>
<evidence type="ECO:0000313" key="1">
    <source>
        <dbReference type="EMBL" id="AUZ95336.1"/>
    </source>
</evidence>
<dbReference type="KEGG" id="vg:40088580"/>
<protein>
    <submittedName>
        <fullName evidence="1">Uncharacterized protein</fullName>
    </submittedName>
</protein>